<dbReference type="CDD" id="cd00833">
    <property type="entry name" value="PKS"/>
    <property type="match status" value="2"/>
</dbReference>
<dbReference type="PROSITE" id="PS52004">
    <property type="entry name" value="KS3_2"/>
    <property type="match status" value="2"/>
</dbReference>
<dbReference type="EMBL" id="JBHSOF010000027">
    <property type="protein sequence ID" value="MFC5665363.1"/>
    <property type="molecule type" value="Genomic_DNA"/>
</dbReference>
<dbReference type="InterPro" id="IPR016035">
    <property type="entry name" value="Acyl_Trfase/lysoPLipase"/>
</dbReference>
<comment type="caution">
    <text evidence="9">The sequence shown here is derived from an EMBL/GenBank/DDBJ whole genome shotgun (WGS) entry which is preliminary data.</text>
</comment>
<evidence type="ECO:0000313" key="10">
    <source>
        <dbReference type="Proteomes" id="UP001595975"/>
    </source>
</evidence>
<dbReference type="Pfam" id="PF00550">
    <property type="entry name" value="PP-binding"/>
    <property type="match status" value="1"/>
</dbReference>
<evidence type="ECO:0000256" key="2">
    <source>
        <dbReference type="ARBA" id="ARBA00022553"/>
    </source>
</evidence>
<dbReference type="InterPro" id="IPR016036">
    <property type="entry name" value="Malonyl_transacylase_ACP-bd"/>
</dbReference>
<dbReference type="InterPro" id="IPR032821">
    <property type="entry name" value="PKS_assoc"/>
</dbReference>
<dbReference type="InterPro" id="IPR014043">
    <property type="entry name" value="Acyl_transferase_dom"/>
</dbReference>
<feature type="non-terminal residue" evidence="9">
    <location>
        <position position="1414"/>
    </location>
</feature>
<dbReference type="SMART" id="SM01294">
    <property type="entry name" value="PKS_PP_betabranch"/>
    <property type="match status" value="1"/>
</dbReference>
<dbReference type="SMART" id="SM00825">
    <property type="entry name" value="PKS_KS"/>
    <property type="match status" value="2"/>
</dbReference>
<dbReference type="SMART" id="SM00827">
    <property type="entry name" value="PKS_AT"/>
    <property type="match status" value="1"/>
</dbReference>
<organism evidence="9 10">
    <name type="scientific">Kitasatospora misakiensis</name>
    <dbReference type="NCBI Taxonomy" id="67330"/>
    <lineage>
        <taxon>Bacteria</taxon>
        <taxon>Bacillati</taxon>
        <taxon>Actinomycetota</taxon>
        <taxon>Actinomycetes</taxon>
        <taxon>Kitasatosporales</taxon>
        <taxon>Streptomycetaceae</taxon>
        <taxon>Kitasatospora</taxon>
    </lineage>
</organism>
<dbReference type="PROSITE" id="PS00012">
    <property type="entry name" value="PHOSPHOPANTETHEINE"/>
    <property type="match status" value="1"/>
</dbReference>
<reference evidence="10" key="1">
    <citation type="journal article" date="2019" name="Int. J. Syst. Evol. Microbiol.">
        <title>The Global Catalogue of Microorganisms (GCM) 10K type strain sequencing project: providing services to taxonomists for standard genome sequencing and annotation.</title>
        <authorList>
            <consortium name="The Broad Institute Genomics Platform"/>
            <consortium name="The Broad Institute Genome Sequencing Center for Infectious Disease"/>
            <person name="Wu L."/>
            <person name="Ma J."/>
        </authorList>
    </citation>
    <scope>NUCLEOTIDE SEQUENCE [LARGE SCALE GENOMIC DNA]</scope>
    <source>
        <strain evidence="10">CGMCC 4.1437</strain>
    </source>
</reference>
<dbReference type="InterPro" id="IPR014030">
    <property type="entry name" value="Ketoacyl_synth_N"/>
</dbReference>
<keyword evidence="4" id="KW-0045">Antibiotic biosynthesis</keyword>
<dbReference type="SUPFAM" id="SSF47336">
    <property type="entry name" value="ACP-like"/>
    <property type="match status" value="1"/>
</dbReference>
<dbReference type="Proteomes" id="UP001595975">
    <property type="component" value="Unassembled WGS sequence"/>
</dbReference>
<accession>A0ABW0X6I2</accession>
<evidence type="ECO:0000256" key="4">
    <source>
        <dbReference type="ARBA" id="ARBA00023194"/>
    </source>
</evidence>
<dbReference type="PANTHER" id="PTHR43775:SF51">
    <property type="entry name" value="INACTIVE PHENOLPHTHIOCEROL SYNTHESIS POLYKETIDE SYNTHASE TYPE I PKS1-RELATED"/>
    <property type="match status" value="1"/>
</dbReference>
<dbReference type="Gene3D" id="1.10.1200.10">
    <property type="entry name" value="ACP-like"/>
    <property type="match status" value="1"/>
</dbReference>
<keyword evidence="2" id="KW-0597">Phosphoprotein</keyword>
<dbReference type="Pfam" id="PF00698">
    <property type="entry name" value="Acyl_transf_1"/>
    <property type="match status" value="1"/>
</dbReference>
<keyword evidence="5" id="KW-0511">Multifunctional enzyme</keyword>
<feature type="domain" description="Carrier" evidence="7">
    <location>
        <begin position="904"/>
        <end position="979"/>
    </location>
</feature>
<dbReference type="InterPro" id="IPR036736">
    <property type="entry name" value="ACP-like_sf"/>
</dbReference>
<dbReference type="SUPFAM" id="SSF53901">
    <property type="entry name" value="Thiolase-like"/>
    <property type="match status" value="2"/>
</dbReference>
<proteinExistence type="predicted"/>
<evidence type="ECO:0000256" key="1">
    <source>
        <dbReference type="ARBA" id="ARBA00022450"/>
    </source>
</evidence>
<dbReference type="InterPro" id="IPR009081">
    <property type="entry name" value="PP-bd_ACP"/>
</dbReference>
<dbReference type="InterPro" id="IPR020806">
    <property type="entry name" value="PKS_PP-bd"/>
</dbReference>
<evidence type="ECO:0000313" key="9">
    <source>
        <dbReference type="EMBL" id="MFC5665363.1"/>
    </source>
</evidence>
<sequence>MKPSMSGDQTIGRTHDTAIAVIGASCRVPSASGPAAFWRLLTEGTDALSPWPEQRGPGGASWTGGFLDEVGTFDAAFFGVEPDEAAAMDPQQRLALELVWEAMEDAGLPDHRLRGSRTGVFVGVSSDDYAALAARGDRAGHGELHDFTGRHRAVVANRVSWTLGLQGPSLAVDAAQASSLVAVHLACESIRRGESDLAFAGGVNLILSPDGMRAAAGLGALSAKGRCAVFDESADGFVRGEGGGVVLLKPLAQAVADGDPVYCVIRGSAVNNDGGGERLSDPDVAGQQQVLRQAYANAGIGTEAVQYVELHGTGTPVGDPVEAAAVSAVIGRGADGRRPLRVGSVKTNIGHLEAAAGIVGLLKAALALRHRRLPASLHFRTANPAIPLDELNLRVQTELDAWPDPEAPLVAGVSSFGIGGTNCHVVLAEGPYAGHPAELAEPVEVTTPTAARGPLPWVLSARSGRALEAQAGKLLAHLGGTDEADAADAAGIARSLATGRSVFEHRAVVLGTDRSELTARLERLHEEAVSGLAAPAGRTAFLFAGGGAHRVGMGRELYAAYPVFAEALDEVLAHLDPALGLREVLFGERADAGPALDGMRYMQPALFAFQVALYRLVTSWGVEPDLLVGHSFGEIVAAHVSGALSLPEAAALAAARGELMEALPAGGAMIAVEATEQEALAALDGVTDVSIGVINGPTSVVLSGAEESVARIADEFRAQGRRTTRLRVQNAAHSPLTAPMLDEFARRIDGLTVAEPRIPIVSTVTGRTGTPMTEEYWIGHVGATVRFHDAITACRELGVTRFVELGPDSTLTPLVRPDEAELAVALQHRDHPEPQTLLTGLAQAWVAGAPVDWAGIIGAAPTVDLPTYAFQRERYWLDERPAAPAAEQHLSSATLALRDRIRTEPEGFLRRWLAEHLAESTGGTGFAADETFRDLGFDSVLSVQLRNRLASATGLRLPASVLFDYPTPNALTAYLHERIVGVLDAADEDRPTAAPAAADDADPIVVVGMACHLPGGIDSPQQLWQTVLDGTDAISEFPTDRGWDLAGLYHPDPANPGTSYARHGGFLTGAGDFDADFFGISPREAAAMDPQQRLLVETAWEALERAGVNPDGLRGSRTGVFVGAMSMEYGPRLNAPVDGTEGFRLTGTTTSVASGRISYLLGLEGPAMTVDTACSSSLVALHLAVQALRNGECSLALAGGVTVLSTPGMFVEFSRQRGLSADGRCKAFSDEADGTGWGEGVGLLVVERLSDARRNGHQVLAVVRGSAVNQDGGSNGLTAPNGPSQQRVIRGALANARLGAADVDAVEAHGTGTTLGDPIEAQALLATYGQGRDAEQPLWLGSLKSNIGHTQAAAGVAGVIKMIEAMRHGVMPRTLHADTPSHHVDWEAGAVSLLTEQQDWPELDRPRRSAVSSF</sequence>
<dbReference type="Gene3D" id="3.30.70.3290">
    <property type="match status" value="1"/>
</dbReference>
<feature type="domain" description="Ketosynthase family 3 (KS3)" evidence="8">
    <location>
        <begin position="1001"/>
        <end position="1414"/>
    </location>
</feature>
<dbReference type="InterPro" id="IPR020841">
    <property type="entry name" value="PKS_Beta-ketoAc_synthase_dom"/>
</dbReference>
<dbReference type="Pfam" id="PF16197">
    <property type="entry name" value="KAsynt_C_assoc"/>
    <property type="match status" value="1"/>
</dbReference>
<dbReference type="SUPFAM" id="SSF52151">
    <property type="entry name" value="FabD/lysophospholipase-like"/>
    <property type="match status" value="1"/>
</dbReference>
<dbReference type="SMART" id="SM00823">
    <property type="entry name" value="PKS_PP"/>
    <property type="match status" value="1"/>
</dbReference>
<keyword evidence="1" id="KW-0596">Phosphopantetheine</keyword>
<dbReference type="InterPro" id="IPR050091">
    <property type="entry name" value="PKS_NRPS_Biosynth_Enz"/>
</dbReference>
<dbReference type="PROSITE" id="PS00606">
    <property type="entry name" value="KS3_1"/>
    <property type="match status" value="1"/>
</dbReference>
<evidence type="ECO:0000256" key="6">
    <source>
        <dbReference type="ARBA" id="ARBA00023315"/>
    </source>
</evidence>
<keyword evidence="10" id="KW-1185">Reference proteome</keyword>
<dbReference type="InterPro" id="IPR001227">
    <property type="entry name" value="Ac_transferase_dom_sf"/>
</dbReference>
<evidence type="ECO:0000259" key="8">
    <source>
        <dbReference type="PROSITE" id="PS52004"/>
    </source>
</evidence>
<dbReference type="PANTHER" id="PTHR43775">
    <property type="entry name" value="FATTY ACID SYNTHASE"/>
    <property type="match status" value="1"/>
</dbReference>
<dbReference type="InterPro" id="IPR016039">
    <property type="entry name" value="Thiolase-like"/>
</dbReference>
<evidence type="ECO:0000256" key="5">
    <source>
        <dbReference type="ARBA" id="ARBA00023268"/>
    </source>
</evidence>
<name>A0ABW0X6I2_9ACTN</name>
<dbReference type="InterPro" id="IPR006162">
    <property type="entry name" value="Ppantetheine_attach_site"/>
</dbReference>
<evidence type="ECO:0000259" key="7">
    <source>
        <dbReference type="PROSITE" id="PS50075"/>
    </source>
</evidence>
<dbReference type="PROSITE" id="PS50075">
    <property type="entry name" value="CARRIER"/>
    <property type="match status" value="1"/>
</dbReference>
<dbReference type="Gene3D" id="3.40.47.10">
    <property type="match status" value="2"/>
</dbReference>
<feature type="domain" description="Ketosynthase family 3 (KS3)" evidence="8">
    <location>
        <begin position="16"/>
        <end position="429"/>
    </location>
</feature>
<dbReference type="Pfam" id="PF00109">
    <property type="entry name" value="ketoacyl-synt"/>
    <property type="match status" value="2"/>
</dbReference>
<evidence type="ECO:0000256" key="3">
    <source>
        <dbReference type="ARBA" id="ARBA00022679"/>
    </source>
</evidence>
<dbReference type="InterPro" id="IPR018201">
    <property type="entry name" value="Ketoacyl_synth_AS"/>
</dbReference>
<protein>
    <submittedName>
        <fullName evidence="9">Type I polyketide synthase</fullName>
    </submittedName>
</protein>
<dbReference type="RefSeq" id="WP_380227055.1">
    <property type="nucleotide sequence ID" value="NZ_JBHSOF010000027.1"/>
</dbReference>
<dbReference type="Gene3D" id="3.40.366.10">
    <property type="entry name" value="Malonyl-Coenzyme A Acyl Carrier Protein, domain 2"/>
    <property type="match status" value="1"/>
</dbReference>
<keyword evidence="3" id="KW-0808">Transferase</keyword>
<dbReference type="Pfam" id="PF02801">
    <property type="entry name" value="Ketoacyl-synt_C"/>
    <property type="match status" value="2"/>
</dbReference>
<keyword evidence="6" id="KW-0012">Acyltransferase</keyword>
<dbReference type="InterPro" id="IPR014031">
    <property type="entry name" value="Ketoacyl_synth_C"/>
</dbReference>
<gene>
    <name evidence="9" type="ORF">ACFP3U_20575</name>
</gene>
<dbReference type="SUPFAM" id="SSF55048">
    <property type="entry name" value="Probable ACP-binding domain of malonyl-CoA ACP transacylase"/>
    <property type="match status" value="1"/>
</dbReference>